<evidence type="ECO:0000256" key="4">
    <source>
        <dbReference type="PROSITE-ProRule" id="PRU00175"/>
    </source>
</evidence>
<accession>A0A1W2WGB1</accession>
<dbReference type="SUPFAM" id="SSF57850">
    <property type="entry name" value="RING/U-box"/>
    <property type="match status" value="1"/>
</dbReference>
<protein>
    <submittedName>
        <fullName evidence="6">Uncharacterized LOC100177726</fullName>
    </submittedName>
</protein>
<evidence type="ECO:0000256" key="1">
    <source>
        <dbReference type="ARBA" id="ARBA00022723"/>
    </source>
</evidence>
<keyword evidence="2 4" id="KW-0863">Zinc-finger</keyword>
<evidence type="ECO:0000313" key="7">
    <source>
        <dbReference type="Proteomes" id="UP000008144"/>
    </source>
</evidence>
<evidence type="ECO:0000256" key="3">
    <source>
        <dbReference type="ARBA" id="ARBA00022833"/>
    </source>
</evidence>
<evidence type="ECO:0000259" key="5">
    <source>
        <dbReference type="PROSITE" id="PS50089"/>
    </source>
</evidence>
<dbReference type="Gene3D" id="3.10.110.10">
    <property type="entry name" value="Ubiquitin Conjugating Enzyme"/>
    <property type="match status" value="1"/>
</dbReference>
<dbReference type="SMART" id="SM00184">
    <property type="entry name" value="RING"/>
    <property type="match status" value="1"/>
</dbReference>
<dbReference type="PROSITE" id="PS50089">
    <property type="entry name" value="ZF_RING_2"/>
    <property type="match status" value="1"/>
</dbReference>
<dbReference type="RefSeq" id="XP_002128606.1">
    <property type="nucleotide sequence ID" value="XM_002128570.5"/>
</dbReference>
<feature type="domain" description="RING-type" evidence="5">
    <location>
        <begin position="236"/>
        <end position="294"/>
    </location>
</feature>
<dbReference type="InterPro" id="IPR013083">
    <property type="entry name" value="Znf_RING/FYVE/PHD"/>
</dbReference>
<proteinExistence type="predicted"/>
<dbReference type="OrthoDB" id="8062037at2759"/>
<keyword evidence="1" id="KW-0479">Metal-binding</keyword>
<dbReference type="HOGENOM" id="CLU_802333_0_0_1"/>
<reference evidence="6" key="3">
    <citation type="submission" date="2025-08" db="UniProtKB">
        <authorList>
            <consortium name="Ensembl"/>
        </authorList>
    </citation>
    <scope>IDENTIFICATION</scope>
</reference>
<name>F6TK98_CIOIN</name>
<dbReference type="GO" id="GO:0008270">
    <property type="term" value="F:zinc ion binding"/>
    <property type="evidence" value="ECO:0007669"/>
    <property type="project" value="UniProtKB-KW"/>
</dbReference>
<keyword evidence="3" id="KW-0862">Zinc</keyword>
<reference evidence="6" key="2">
    <citation type="journal article" date="2008" name="Genome Biol.">
        <title>Improved genome assembly and evidence-based global gene model set for the chordate Ciona intestinalis: new insight into intron and operon populations.</title>
        <authorList>
            <person name="Satou Y."/>
            <person name="Mineta K."/>
            <person name="Ogasawara M."/>
            <person name="Sasakura Y."/>
            <person name="Shoguchi E."/>
            <person name="Ueno K."/>
            <person name="Yamada L."/>
            <person name="Matsumoto J."/>
            <person name="Wasserscheid J."/>
            <person name="Dewar K."/>
            <person name="Wiley G.B."/>
            <person name="Macmil S.L."/>
            <person name="Roe B.A."/>
            <person name="Zeller R.W."/>
            <person name="Hastings K.E."/>
            <person name="Lemaire P."/>
            <person name="Lindquist E."/>
            <person name="Endo T."/>
            <person name="Hotta K."/>
            <person name="Inaba K."/>
        </authorList>
    </citation>
    <scope>NUCLEOTIDE SEQUENCE [LARGE SCALE GENOMIC DNA]</scope>
    <source>
        <strain evidence="6">wild type</strain>
    </source>
</reference>
<dbReference type="GeneID" id="100177726"/>
<gene>
    <name evidence="6" type="primary">LOC100177726</name>
</gene>
<reference evidence="6" key="4">
    <citation type="submission" date="2025-09" db="UniProtKB">
        <authorList>
            <consortium name="Ensembl"/>
        </authorList>
    </citation>
    <scope>IDENTIFICATION</scope>
</reference>
<dbReference type="OMA" id="WAHQQAR"/>
<dbReference type="KEGG" id="cin:100177726"/>
<dbReference type="EMBL" id="EAAA01001543">
    <property type="status" value="NOT_ANNOTATED_CDS"/>
    <property type="molecule type" value="Genomic_DNA"/>
</dbReference>
<dbReference type="AlphaFoldDB" id="F6TK98"/>
<reference evidence="7" key="1">
    <citation type="journal article" date="2002" name="Science">
        <title>The draft genome of Ciona intestinalis: insights into chordate and vertebrate origins.</title>
        <authorList>
            <person name="Dehal P."/>
            <person name="Satou Y."/>
            <person name="Campbell R.K."/>
            <person name="Chapman J."/>
            <person name="Degnan B."/>
            <person name="De Tomaso A."/>
            <person name="Davidson B."/>
            <person name="Di Gregorio A."/>
            <person name="Gelpke M."/>
            <person name="Goodstein D.M."/>
            <person name="Harafuji N."/>
            <person name="Hastings K.E."/>
            <person name="Ho I."/>
            <person name="Hotta K."/>
            <person name="Huang W."/>
            <person name="Kawashima T."/>
            <person name="Lemaire P."/>
            <person name="Martinez D."/>
            <person name="Meinertzhagen I.A."/>
            <person name="Necula S."/>
            <person name="Nonaka M."/>
            <person name="Putnam N."/>
            <person name="Rash S."/>
            <person name="Saiga H."/>
            <person name="Satake M."/>
            <person name="Terry A."/>
            <person name="Yamada L."/>
            <person name="Wang H.G."/>
            <person name="Awazu S."/>
            <person name="Azumi K."/>
            <person name="Boore J."/>
            <person name="Branno M."/>
            <person name="Chin-Bow S."/>
            <person name="DeSantis R."/>
            <person name="Doyle S."/>
            <person name="Francino P."/>
            <person name="Keys D.N."/>
            <person name="Haga S."/>
            <person name="Hayashi H."/>
            <person name="Hino K."/>
            <person name="Imai K.S."/>
            <person name="Inaba K."/>
            <person name="Kano S."/>
            <person name="Kobayashi K."/>
            <person name="Kobayashi M."/>
            <person name="Lee B.I."/>
            <person name="Makabe K.W."/>
            <person name="Manohar C."/>
            <person name="Matassi G."/>
            <person name="Medina M."/>
            <person name="Mochizuki Y."/>
            <person name="Mount S."/>
            <person name="Morishita T."/>
            <person name="Miura S."/>
            <person name="Nakayama A."/>
            <person name="Nishizaka S."/>
            <person name="Nomoto H."/>
            <person name="Ohta F."/>
            <person name="Oishi K."/>
            <person name="Rigoutsos I."/>
            <person name="Sano M."/>
            <person name="Sasaki A."/>
            <person name="Sasakura Y."/>
            <person name="Shoguchi E."/>
            <person name="Shin-i T."/>
            <person name="Spagnuolo A."/>
            <person name="Stainier D."/>
            <person name="Suzuki M.M."/>
            <person name="Tassy O."/>
            <person name="Takatori N."/>
            <person name="Tokuoka M."/>
            <person name="Yagi K."/>
            <person name="Yoshizaki F."/>
            <person name="Wada S."/>
            <person name="Zhang C."/>
            <person name="Hyatt P.D."/>
            <person name="Larimer F."/>
            <person name="Detter C."/>
            <person name="Doggett N."/>
            <person name="Glavina T."/>
            <person name="Hawkins T."/>
            <person name="Richardson P."/>
            <person name="Lucas S."/>
            <person name="Kohara Y."/>
            <person name="Levine M."/>
            <person name="Satoh N."/>
            <person name="Rokhsar D.S."/>
        </authorList>
    </citation>
    <scope>NUCLEOTIDE SEQUENCE [LARGE SCALE GENOMIC DNA]</scope>
</reference>
<accession>F6TK98</accession>
<dbReference type="Ensembl" id="ENSCINT00000022011.2">
    <property type="protein sequence ID" value="ENSCINP00000021765.2"/>
    <property type="gene ID" value="ENSCING00000003113.3"/>
</dbReference>
<organism evidence="6 7">
    <name type="scientific">Ciona intestinalis</name>
    <name type="common">Transparent sea squirt</name>
    <name type="synonym">Ascidia intestinalis</name>
    <dbReference type="NCBI Taxonomy" id="7719"/>
    <lineage>
        <taxon>Eukaryota</taxon>
        <taxon>Metazoa</taxon>
        <taxon>Chordata</taxon>
        <taxon>Tunicata</taxon>
        <taxon>Ascidiacea</taxon>
        <taxon>Phlebobranchia</taxon>
        <taxon>Cionidae</taxon>
        <taxon>Ciona</taxon>
    </lineage>
</organism>
<evidence type="ECO:0000256" key="2">
    <source>
        <dbReference type="ARBA" id="ARBA00022771"/>
    </source>
</evidence>
<sequence>MDRSGLINQELKDVQKTLLSKVEGCEIIGCHQNLVSIKITKTPHRVLTVCIQFPQNYPDDILLVEFKSKVMSPALVNHIGQICDNELKKRVGDKQVMILLKFVRKFLDDNPLLPCRDELTKVKKELLEEDIDIMKMKQKQGTISIAVCKENYRLKFTVSVPDEYPTKSIEMTMNENNFPAVMAYYFISQAREFARQAVEPPLKKNPKAPPFQPSPHVFKVMKFLISCGKRYPVENCPLCGKQTLPNNPSEVVSDMKGDNYAERIYCGHLFHHGCLDKYMKTPPFEDGKKCPNCKQRIYHDKWNISPRLAEARWAHKEARQRELDEVVDFLS</sequence>
<dbReference type="InParanoid" id="F6TK98"/>
<dbReference type="InterPro" id="IPR016135">
    <property type="entry name" value="UBQ-conjugating_enzyme/RWD"/>
</dbReference>
<dbReference type="PANTHER" id="PTHR40237">
    <property type="entry name" value="LD44813P"/>
    <property type="match status" value="1"/>
</dbReference>
<keyword evidence="7" id="KW-1185">Reference proteome</keyword>
<dbReference type="GeneTree" id="ENSGT00530000065282"/>
<dbReference type="Proteomes" id="UP000008144">
    <property type="component" value="Chromosome 2"/>
</dbReference>
<evidence type="ECO:0000313" key="6">
    <source>
        <dbReference type="Ensembl" id="ENSCINP00000021765.2"/>
    </source>
</evidence>
<dbReference type="SUPFAM" id="SSF54495">
    <property type="entry name" value="UBC-like"/>
    <property type="match status" value="1"/>
</dbReference>
<dbReference type="InterPro" id="IPR001841">
    <property type="entry name" value="Znf_RING"/>
</dbReference>
<dbReference type="PANTHER" id="PTHR40237:SF1">
    <property type="entry name" value="LD44813P"/>
    <property type="match status" value="1"/>
</dbReference>
<dbReference type="Gene3D" id="3.30.40.10">
    <property type="entry name" value="Zinc/RING finger domain, C3HC4 (zinc finger)"/>
    <property type="match status" value="1"/>
</dbReference>